<gene>
    <name evidence="2" type="ORF">RHOBADRAFT_3806</name>
</gene>
<accession>A0A0P9GY39</accession>
<feature type="non-terminal residue" evidence="2">
    <location>
        <position position="64"/>
    </location>
</feature>
<reference evidence="2 3" key="1">
    <citation type="journal article" date="2015" name="Front. Microbiol.">
        <title>Genome sequence of the plant growth promoting endophytic yeast Rhodotorula graminis WP1.</title>
        <authorList>
            <person name="Firrincieli A."/>
            <person name="Otillar R."/>
            <person name="Salamov A."/>
            <person name="Schmutz J."/>
            <person name="Khan Z."/>
            <person name="Redman R.S."/>
            <person name="Fleck N.D."/>
            <person name="Lindquist E."/>
            <person name="Grigoriev I.V."/>
            <person name="Doty S.L."/>
        </authorList>
    </citation>
    <scope>NUCLEOTIDE SEQUENCE [LARGE SCALE GENOMIC DNA]</scope>
    <source>
        <strain evidence="2 3">WP1</strain>
    </source>
</reference>
<dbReference type="EMBL" id="KQ474087">
    <property type="protein sequence ID" value="KPV72337.1"/>
    <property type="molecule type" value="Genomic_DNA"/>
</dbReference>
<feature type="non-terminal residue" evidence="2">
    <location>
        <position position="1"/>
    </location>
</feature>
<dbReference type="AlphaFoldDB" id="A0A0P9GY39"/>
<feature type="compositionally biased region" description="Polar residues" evidence="1">
    <location>
        <begin position="27"/>
        <end position="41"/>
    </location>
</feature>
<dbReference type="Proteomes" id="UP000053890">
    <property type="component" value="Unassembled WGS sequence"/>
</dbReference>
<name>A0A0P9GY39_RHOGW</name>
<proteinExistence type="predicted"/>
<keyword evidence="3" id="KW-1185">Reference proteome</keyword>
<dbReference type="RefSeq" id="XP_018268386.1">
    <property type="nucleotide sequence ID" value="XM_018413488.1"/>
</dbReference>
<protein>
    <submittedName>
        <fullName evidence="2">Uncharacterized protein</fullName>
    </submittedName>
</protein>
<organism evidence="2 3">
    <name type="scientific">Rhodotorula graminis (strain WP1)</name>
    <dbReference type="NCBI Taxonomy" id="578459"/>
    <lineage>
        <taxon>Eukaryota</taxon>
        <taxon>Fungi</taxon>
        <taxon>Dikarya</taxon>
        <taxon>Basidiomycota</taxon>
        <taxon>Pucciniomycotina</taxon>
        <taxon>Microbotryomycetes</taxon>
        <taxon>Sporidiobolales</taxon>
        <taxon>Sporidiobolaceae</taxon>
        <taxon>Rhodotorula</taxon>
    </lineage>
</organism>
<dbReference type="GeneID" id="28973937"/>
<dbReference type="OrthoDB" id="2885069at2759"/>
<evidence type="ECO:0000256" key="1">
    <source>
        <dbReference type="SAM" id="MobiDB-lite"/>
    </source>
</evidence>
<sequence>RERMGRRTLVTTLPAPIVVPRPILTPGRTTTDAASQQSSPISMGAPISGPAVPLRMAGSVGCVP</sequence>
<feature type="region of interest" description="Disordered" evidence="1">
    <location>
        <begin position="20"/>
        <end position="50"/>
    </location>
</feature>
<evidence type="ECO:0000313" key="3">
    <source>
        <dbReference type="Proteomes" id="UP000053890"/>
    </source>
</evidence>
<evidence type="ECO:0000313" key="2">
    <source>
        <dbReference type="EMBL" id="KPV72337.1"/>
    </source>
</evidence>